<evidence type="ECO:0000313" key="4">
    <source>
        <dbReference type="EMBL" id="GHO44076.1"/>
    </source>
</evidence>
<feature type="domain" description="Response regulatory" evidence="3">
    <location>
        <begin position="17"/>
        <end position="132"/>
    </location>
</feature>
<dbReference type="Proteomes" id="UP000612362">
    <property type="component" value="Unassembled WGS sequence"/>
</dbReference>
<protein>
    <recommendedName>
        <fullName evidence="3">Response regulatory domain-containing protein</fullName>
    </recommendedName>
</protein>
<dbReference type="InterPro" id="IPR011006">
    <property type="entry name" value="CheY-like_superfamily"/>
</dbReference>
<dbReference type="Gene3D" id="3.40.50.2300">
    <property type="match status" value="1"/>
</dbReference>
<proteinExistence type="predicted"/>
<dbReference type="InterPro" id="IPR050595">
    <property type="entry name" value="Bact_response_regulator"/>
</dbReference>
<evidence type="ECO:0000313" key="5">
    <source>
        <dbReference type="Proteomes" id="UP000612362"/>
    </source>
</evidence>
<dbReference type="AlphaFoldDB" id="A0A8J3HVP7"/>
<keyword evidence="5" id="KW-1185">Reference proteome</keyword>
<dbReference type="PANTHER" id="PTHR44591">
    <property type="entry name" value="STRESS RESPONSE REGULATOR PROTEIN 1"/>
    <property type="match status" value="1"/>
</dbReference>
<keyword evidence="1 2" id="KW-0597">Phosphoprotein</keyword>
<feature type="modified residue" description="4-aspartylphosphate" evidence="2">
    <location>
        <position position="67"/>
    </location>
</feature>
<dbReference type="InterPro" id="IPR001789">
    <property type="entry name" value="Sig_transdc_resp-reg_receiver"/>
</dbReference>
<dbReference type="SMART" id="SM00448">
    <property type="entry name" value="REC"/>
    <property type="match status" value="1"/>
</dbReference>
<organism evidence="4 5">
    <name type="scientific">Ktedonospora formicarum</name>
    <dbReference type="NCBI Taxonomy" id="2778364"/>
    <lineage>
        <taxon>Bacteria</taxon>
        <taxon>Bacillati</taxon>
        <taxon>Chloroflexota</taxon>
        <taxon>Ktedonobacteria</taxon>
        <taxon>Ktedonobacterales</taxon>
        <taxon>Ktedonobacteraceae</taxon>
        <taxon>Ktedonospora</taxon>
    </lineage>
</organism>
<comment type="caution">
    <text evidence="4">The sequence shown here is derived from an EMBL/GenBank/DDBJ whole genome shotgun (WGS) entry which is preliminary data.</text>
</comment>
<dbReference type="PANTHER" id="PTHR44591:SF3">
    <property type="entry name" value="RESPONSE REGULATORY DOMAIN-CONTAINING PROTEIN"/>
    <property type="match status" value="1"/>
</dbReference>
<name>A0A8J3HVP7_9CHLR</name>
<evidence type="ECO:0000256" key="1">
    <source>
        <dbReference type="ARBA" id="ARBA00022553"/>
    </source>
</evidence>
<dbReference type="Pfam" id="PF00072">
    <property type="entry name" value="Response_reg"/>
    <property type="match status" value="1"/>
</dbReference>
<dbReference type="PROSITE" id="PS50110">
    <property type="entry name" value="RESPONSE_REGULATORY"/>
    <property type="match status" value="1"/>
</dbReference>
<dbReference type="SUPFAM" id="SSF52172">
    <property type="entry name" value="CheY-like"/>
    <property type="match status" value="1"/>
</dbReference>
<reference evidence="4" key="1">
    <citation type="submission" date="2020-10" db="EMBL/GenBank/DDBJ databases">
        <title>Taxonomic study of unclassified bacteria belonging to the class Ktedonobacteria.</title>
        <authorList>
            <person name="Yabe S."/>
            <person name="Wang C.M."/>
            <person name="Zheng Y."/>
            <person name="Sakai Y."/>
            <person name="Cavaletti L."/>
            <person name="Monciardini P."/>
            <person name="Donadio S."/>
        </authorList>
    </citation>
    <scope>NUCLEOTIDE SEQUENCE</scope>
    <source>
        <strain evidence="4">SOSP1-1</strain>
    </source>
</reference>
<dbReference type="EMBL" id="BNJF01000001">
    <property type="protein sequence ID" value="GHO44076.1"/>
    <property type="molecule type" value="Genomic_DNA"/>
</dbReference>
<evidence type="ECO:0000256" key="2">
    <source>
        <dbReference type="PROSITE-ProRule" id="PRU00169"/>
    </source>
</evidence>
<accession>A0A8J3HVP7</accession>
<evidence type="ECO:0000259" key="3">
    <source>
        <dbReference type="PROSITE" id="PS50110"/>
    </source>
</evidence>
<sequence length="140" mass="15672">MHVAEATDAKRPGARKLIAIVEDDPGLNSMFRDMLECVGDWNLRFFNDGQEAKDCLPELGAHLILLDVGLPNLDGASLYKILKGHSKTKDTPIIMITGSHDWELHRMGLQSGLLLRKPFYMHELMSFISALLPDTREASQ</sequence>
<gene>
    <name evidence="4" type="ORF">KSX_22390</name>
</gene>
<dbReference type="GO" id="GO:0000160">
    <property type="term" value="P:phosphorelay signal transduction system"/>
    <property type="evidence" value="ECO:0007669"/>
    <property type="project" value="InterPro"/>
</dbReference>